<dbReference type="InterPro" id="IPR014152">
    <property type="entry name" value="AddA"/>
</dbReference>
<dbReference type="GO" id="GO:0043138">
    <property type="term" value="F:3'-5' DNA helicase activity"/>
    <property type="evidence" value="ECO:0007669"/>
    <property type="project" value="UniProtKB-UniRule"/>
</dbReference>
<dbReference type="HAMAP" id="MF_01451">
    <property type="entry name" value="AddA"/>
    <property type="match status" value="1"/>
</dbReference>
<evidence type="ECO:0000256" key="12">
    <source>
        <dbReference type="ARBA" id="ARBA00048988"/>
    </source>
</evidence>
<keyword evidence="8 13" id="KW-0238">DNA-binding</keyword>
<feature type="domain" description="UvrD-like helicase C-terminal" evidence="16">
    <location>
        <begin position="524"/>
        <end position="867"/>
    </location>
</feature>
<comment type="catalytic activity">
    <reaction evidence="11 13">
        <text>Couples ATP hydrolysis with the unwinding of duplex DNA by translocating in the 3'-5' direction.</text>
        <dbReference type="EC" id="5.6.2.4"/>
    </reaction>
</comment>
<dbReference type="PANTHER" id="PTHR11070:SF48">
    <property type="entry name" value="ATP-DEPENDENT HELICASE_NUCLEASE SUBUNIT A"/>
    <property type="match status" value="1"/>
</dbReference>
<dbReference type="Gene3D" id="1.10.486.10">
    <property type="entry name" value="PCRA, domain 4"/>
    <property type="match status" value="1"/>
</dbReference>
<evidence type="ECO:0000256" key="9">
    <source>
        <dbReference type="ARBA" id="ARBA00023204"/>
    </source>
</evidence>
<dbReference type="Proteomes" id="UP000094714">
    <property type="component" value="Chromosome"/>
</dbReference>
<evidence type="ECO:0000313" key="18">
    <source>
        <dbReference type="Proteomes" id="UP000094714"/>
    </source>
</evidence>
<comment type="catalytic activity">
    <reaction evidence="12 13">
        <text>ATP + H2O = ADP + phosphate + H(+)</text>
        <dbReference type="Rhea" id="RHEA:13065"/>
        <dbReference type="ChEBI" id="CHEBI:15377"/>
        <dbReference type="ChEBI" id="CHEBI:15378"/>
        <dbReference type="ChEBI" id="CHEBI:30616"/>
        <dbReference type="ChEBI" id="CHEBI:43474"/>
        <dbReference type="ChEBI" id="CHEBI:456216"/>
        <dbReference type="EC" id="5.6.2.4"/>
    </reaction>
</comment>
<evidence type="ECO:0000313" key="17">
    <source>
        <dbReference type="EMBL" id="AOR74386.1"/>
    </source>
</evidence>
<gene>
    <name evidence="13" type="primary">addA</name>
    <name evidence="17" type="ORF">LACFE_CDS0927</name>
</gene>
<keyword evidence="5 13" id="KW-0347">Helicase</keyword>
<evidence type="ECO:0000259" key="16">
    <source>
        <dbReference type="PROSITE" id="PS51217"/>
    </source>
</evidence>
<evidence type="ECO:0000256" key="10">
    <source>
        <dbReference type="ARBA" id="ARBA00023235"/>
    </source>
</evidence>
<comment type="subunit">
    <text evidence="13">Heterodimer of AddA and AddB/RexB.</text>
</comment>
<sequence length="1337" mass="150056">MVFTPSKEQEPAINDRQKDILVSASAGSGKTAVLVERVIQLMETGLSKDAKPSERPNIDDILMVTFTTDAAKNMRDRIRRRLVGATDEHMKAQVARLALANISTIHSFCEQLIKRYYYVIDLDPQFRLIDDAEQQLLKEQAWQVTLDDWVANPDQVGALHQLIDNFGAGNLESVVQALDTEADAQPHPSDWLAGLSGLYQFEEGADPRQSAFFKRLLEPLVGPQLKELRDQWAALGEVGPARFAEQVEEDLAKLATTVDDQGHLLGSWDSLAQTLNKKNFAPKLRKRKDDDDPELLDELGVQRGGLRDQLGDLHDTYFFQSAADLVKYGQKAGALIEILTRVATDFRCHYQIIKQDRRLLDFSDLEHYAYAILTGENINPKVTWSDEEERAKRQAAAQVQAELQRHYKEIMIDEYQDTNRLQDDLLRLLHKSGQNHRFMVGDMKQSIYRFRQADPTLFKDYYDQFSTDGQSSEALDLSDNYRSRHEVTDLVNLIFEQLMDQQLGEMVYDDKASLKPKADWGADRDQASPATPEILLFDGGVKKTTANPTGEDAIVVRQPEDKVASEVWLIGQRIRELLAKETILDPETKRVRPITPGDIAILSRAKRIHSVIAEQFAKLNLPVMVHGVENYFKATEIRVVMSLLKVIDNPYQDVPLAAVLRSPLIQVAPEVAAKFGLSQGENRIGFTEPELAYLKVNSTSKDFFGVVQQNYYAWRDQEVEAVENHDALTEEELAERVAGDPAGLATKEELGVNCGLIYLKLARFFELRDHLRRVAQRRPLVDLIWTIYQATGYLDYVGGMSGGPQRQANLHALYERASGYEESGFKGLYQFIHFIEQMQKKNDDLGEATTALAGDAINVMTIHKSKGLQFPIVFLVETTHQFQADRDPVTIEPQAGLGFTYVDSTANETMRVKHPLVQQAALKEKKKRQDRAEEMRLLYVALTRAEQRLFITGYVKDADLTKKMDKWNRAFDSASPLLTTTTRLKGQSMLDWIMMTLVRTANFPTLREGVEVAATPLRGLTKAAYQIKLQNADQVQAALNTPLDLHPNATAEQATPAAATSRQFKADLERVLNFTYPDQVATQTTAFQAVSTVREAFARQDPTNLEMGRLEIDRDQIKEAGAYLAPEERAFENPAFITGASDQEPTGTAIGTATHLVFQKLPLTEPLDEGAVRALIKSLTESGLIDNPQVAAGIDVAGVVSFYQTGLGQVITAHPEQVHREVPFSMLLSAHDLFSGIGATDDSEVLIHGIIDGYVQHDDQIDLFDYKTDRISQAHPEEDLQELADKYSGQLVLYADALTKMTGVPLEKIHRHLYFTRAKRVVTLSAPPSSHEPKEEA</sequence>
<dbReference type="InterPro" id="IPR038726">
    <property type="entry name" value="PDDEXK_AddAB-type"/>
</dbReference>
<keyword evidence="2 13" id="KW-0547">Nucleotide-binding</keyword>
<dbReference type="PROSITE" id="PS51198">
    <property type="entry name" value="UVRD_HELICASE_ATP_BIND"/>
    <property type="match status" value="1"/>
</dbReference>
<dbReference type="Gene3D" id="3.90.320.10">
    <property type="match status" value="1"/>
</dbReference>
<organism evidence="17 18">
    <name type="scientific">Limosilactobacillus fermentum</name>
    <name type="common">Lactobacillus fermentum</name>
    <dbReference type="NCBI Taxonomy" id="1613"/>
    <lineage>
        <taxon>Bacteria</taxon>
        <taxon>Bacillati</taxon>
        <taxon>Bacillota</taxon>
        <taxon>Bacilli</taxon>
        <taxon>Lactobacillales</taxon>
        <taxon>Lactobacillaceae</taxon>
        <taxon>Limosilactobacillus</taxon>
    </lineage>
</organism>
<evidence type="ECO:0000256" key="7">
    <source>
        <dbReference type="ARBA" id="ARBA00022840"/>
    </source>
</evidence>
<dbReference type="NCBIfam" id="TIGR02785">
    <property type="entry name" value="addA_Gpos"/>
    <property type="match status" value="1"/>
</dbReference>
<dbReference type="Gene3D" id="6.10.250.2380">
    <property type="match status" value="1"/>
</dbReference>
<dbReference type="GO" id="GO:0008408">
    <property type="term" value="F:3'-5' exonuclease activity"/>
    <property type="evidence" value="ECO:0007669"/>
    <property type="project" value="UniProtKB-UniRule"/>
</dbReference>
<comment type="cofactor">
    <cofactor evidence="13">
        <name>Mg(2+)</name>
        <dbReference type="ChEBI" id="CHEBI:18420"/>
    </cofactor>
</comment>
<evidence type="ECO:0000256" key="8">
    <source>
        <dbReference type="ARBA" id="ARBA00023125"/>
    </source>
</evidence>
<dbReference type="GO" id="GO:0000724">
    <property type="term" value="P:double-strand break repair via homologous recombination"/>
    <property type="evidence" value="ECO:0007669"/>
    <property type="project" value="UniProtKB-UniRule"/>
</dbReference>
<evidence type="ECO:0000256" key="5">
    <source>
        <dbReference type="ARBA" id="ARBA00022806"/>
    </source>
</evidence>
<evidence type="ECO:0000256" key="11">
    <source>
        <dbReference type="ARBA" id="ARBA00034617"/>
    </source>
</evidence>
<dbReference type="InterPro" id="IPR014017">
    <property type="entry name" value="DNA_helicase_UvrD-like_C"/>
</dbReference>
<proteinExistence type="inferred from homology"/>
<keyword evidence="7 13" id="KW-0067">ATP-binding</keyword>
<evidence type="ECO:0000256" key="2">
    <source>
        <dbReference type="ARBA" id="ARBA00022741"/>
    </source>
</evidence>
<dbReference type="GO" id="GO:0005524">
    <property type="term" value="F:ATP binding"/>
    <property type="evidence" value="ECO:0007669"/>
    <property type="project" value="UniProtKB-UniRule"/>
</dbReference>
<dbReference type="SUPFAM" id="SSF52540">
    <property type="entry name" value="P-loop containing nucleoside triphosphate hydrolases"/>
    <property type="match status" value="1"/>
</dbReference>
<dbReference type="Gene3D" id="3.40.50.300">
    <property type="entry name" value="P-loop containing nucleotide triphosphate hydrolases"/>
    <property type="match status" value="4"/>
</dbReference>
<evidence type="ECO:0000256" key="3">
    <source>
        <dbReference type="ARBA" id="ARBA00022763"/>
    </source>
</evidence>
<dbReference type="InterPro" id="IPR000212">
    <property type="entry name" value="DNA_helicase_UvrD/REP"/>
</dbReference>
<dbReference type="InterPro" id="IPR011335">
    <property type="entry name" value="Restrct_endonuc-II-like"/>
</dbReference>
<accession>A0A1D7ZX01</accession>
<dbReference type="InterPro" id="IPR014016">
    <property type="entry name" value="UvrD-like_ATP-bd"/>
</dbReference>
<dbReference type="Pfam" id="PF13361">
    <property type="entry name" value="UvrD_C"/>
    <property type="match status" value="1"/>
</dbReference>
<dbReference type="InterPro" id="IPR027417">
    <property type="entry name" value="P-loop_NTPase"/>
</dbReference>
<keyword evidence="6 13" id="KW-0269">Exonuclease</keyword>
<dbReference type="RefSeq" id="WP_069775905.1">
    <property type="nucleotide sequence ID" value="NZ_CP017151.1"/>
</dbReference>
<dbReference type="EC" id="3.1.-.-" evidence="13"/>
<dbReference type="PATRIC" id="fig|1613.112.peg.973"/>
<evidence type="ECO:0000259" key="15">
    <source>
        <dbReference type="PROSITE" id="PS51198"/>
    </source>
</evidence>
<dbReference type="PANTHER" id="PTHR11070">
    <property type="entry name" value="UVRD / RECB / PCRA DNA HELICASE FAMILY MEMBER"/>
    <property type="match status" value="1"/>
</dbReference>
<keyword evidence="10 13" id="KW-0413">Isomerase</keyword>
<keyword evidence="1 13" id="KW-0540">Nuclease</keyword>
<comment type="similarity">
    <text evidence="13">Belongs to the helicase family. AddA subfamily.</text>
</comment>
<keyword evidence="9 13" id="KW-0234">DNA repair</keyword>
<protein>
    <recommendedName>
        <fullName evidence="13">ATP-dependent helicase/nuclease subunit A</fullName>
        <ecNumber evidence="13">3.1.-.-</ecNumber>
        <ecNumber evidence="13">5.6.2.4</ecNumber>
    </recommendedName>
    <alternativeName>
        <fullName evidence="13">ATP-dependent helicase/nuclease AddA</fullName>
    </alternativeName>
    <alternativeName>
        <fullName evidence="13">DNA 3'-5' helicase AddA</fullName>
    </alternativeName>
</protein>
<dbReference type="EC" id="5.6.2.4" evidence="13"/>
<evidence type="ECO:0000256" key="4">
    <source>
        <dbReference type="ARBA" id="ARBA00022801"/>
    </source>
</evidence>
<dbReference type="Pfam" id="PF00580">
    <property type="entry name" value="UvrD-helicase"/>
    <property type="match status" value="2"/>
</dbReference>
<name>A0A1D7ZX01_LIMFE</name>
<reference evidence="17 18" key="1">
    <citation type="submission" date="2016-09" db="EMBL/GenBank/DDBJ databases">
        <title>Genome Sequence of the Lactobacillus fermentum strain NCC2970 (CNCM I-5068).</title>
        <authorList>
            <person name="Barretto C."/>
            <person name="Ngom-Bru C."/>
            <person name="Genevaz A."/>
            <person name="Fournier C."/>
            <person name="Moine D."/>
            <person name="Kassam M."/>
            <person name="Iltis A."/>
            <person name="Sagory-Zalkind P."/>
            <person name="Faucherand G."/>
            <person name="Descombes P."/>
            <person name="Duboux S."/>
        </authorList>
    </citation>
    <scope>NUCLEOTIDE SEQUENCE [LARGE SCALE GENOMIC DNA]</scope>
    <source>
        <strain evidence="17 18">NCC2970</strain>
    </source>
</reference>
<feature type="domain" description="UvrD-like helicase ATP-binding" evidence="15">
    <location>
        <begin position="3"/>
        <end position="484"/>
    </location>
</feature>
<evidence type="ECO:0000256" key="6">
    <source>
        <dbReference type="ARBA" id="ARBA00022839"/>
    </source>
</evidence>
<feature type="binding site" evidence="14">
    <location>
        <begin position="24"/>
        <end position="31"/>
    </location>
    <ligand>
        <name>ATP</name>
        <dbReference type="ChEBI" id="CHEBI:30616"/>
    </ligand>
</feature>
<evidence type="ECO:0000256" key="1">
    <source>
        <dbReference type="ARBA" id="ARBA00022722"/>
    </source>
</evidence>
<comment type="function">
    <text evidence="13">The heterodimer acts as both an ATP-dependent DNA helicase and an ATP-dependent, dual-direction single-stranded exonuclease. Recognizes the chi site generating a DNA molecule suitable for the initiation of homologous recombination. The AddA nuclease domain is required for chi fragment generation; this subunit has the helicase and 3' -&gt; 5' nuclease activities.</text>
</comment>
<dbReference type="InterPro" id="IPR011604">
    <property type="entry name" value="PDDEXK-like_dom_sf"/>
</dbReference>
<dbReference type="PROSITE" id="PS51217">
    <property type="entry name" value="UVRD_HELICASE_CTER"/>
    <property type="match status" value="1"/>
</dbReference>
<dbReference type="SUPFAM" id="SSF52980">
    <property type="entry name" value="Restriction endonuclease-like"/>
    <property type="match status" value="1"/>
</dbReference>
<keyword evidence="4 13" id="KW-0378">Hydrolase</keyword>
<evidence type="ECO:0000256" key="13">
    <source>
        <dbReference type="HAMAP-Rule" id="MF_01451"/>
    </source>
</evidence>
<dbReference type="GO" id="GO:0016887">
    <property type="term" value="F:ATP hydrolysis activity"/>
    <property type="evidence" value="ECO:0007669"/>
    <property type="project" value="RHEA"/>
</dbReference>
<dbReference type="Pfam" id="PF12705">
    <property type="entry name" value="PDDEXK_1"/>
    <property type="match status" value="1"/>
</dbReference>
<keyword evidence="3 13" id="KW-0227">DNA damage</keyword>
<dbReference type="GO" id="GO:0005829">
    <property type="term" value="C:cytosol"/>
    <property type="evidence" value="ECO:0007669"/>
    <property type="project" value="TreeGrafter"/>
</dbReference>
<evidence type="ECO:0000256" key="14">
    <source>
        <dbReference type="PROSITE-ProRule" id="PRU00560"/>
    </source>
</evidence>
<dbReference type="GO" id="GO:0033202">
    <property type="term" value="C:DNA helicase complex"/>
    <property type="evidence" value="ECO:0007669"/>
    <property type="project" value="TreeGrafter"/>
</dbReference>
<dbReference type="GO" id="GO:0003690">
    <property type="term" value="F:double-stranded DNA binding"/>
    <property type="evidence" value="ECO:0007669"/>
    <property type="project" value="UniProtKB-UniRule"/>
</dbReference>
<dbReference type="EMBL" id="CP017151">
    <property type="protein sequence ID" value="AOR74386.1"/>
    <property type="molecule type" value="Genomic_DNA"/>
</dbReference>